<keyword evidence="3" id="KW-0132">Cell division</keyword>
<dbReference type="InterPro" id="IPR019933">
    <property type="entry name" value="DivIVA_domain"/>
</dbReference>
<sequence length="271" mass="32340">MKFDAEKIKKTTFPVASFSGYRKYDVDDFLYYVAKDYRRFEQDKEDLKEEIEMLTTHQKKQAEEMSKERSEYVVTIHEQKKQIEELECQLRDLQFKQKQEPIKPTGSTFQEAILISQEAALEIERSAEKEGAKIIEEAHVERGRIIKEAKEEQAQLMREAQAKREVLQQEMARLIEQMEAKKQEMEQTRQQELMKLEQEKAVMLEEAKNELAQLAEQMEHTKKELELAKREEINFRDTLIYDYKAALARVNDEKWEHWATAYQEEVQKIHA</sequence>
<evidence type="ECO:0000313" key="8">
    <source>
        <dbReference type="Proteomes" id="UP000664357"/>
    </source>
</evidence>
<evidence type="ECO:0008006" key="9">
    <source>
        <dbReference type="Google" id="ProtNLM"/>
    </source>
</evidence>
<comment type="subcellular location">
    <subcellularLocation>
        <location evidence="1">Cytoplasm</location>
    </subcellularLocation>
</comment>
<evidence type="ECO:0000256" key="1">
    <source>
        <dbReference type="ARBA" id="ARBA00004496"/>
    </source>
</evidence>
<dbReference type="Gene3D" id="6.10.250.660">
    <property type="match status" value="1"/>
</dbReference>
<keyword evidence="8" id="KW-1185">Reference proteome</keyword>
<evidence type="ECO:0000256" key="6">
    <source>
        <dbReference type="SAM" id="Coils"/>
    </source>
</evidence>
<feature type="coiled-coil region" evidence="6">
    <location>
        <begin position="146"/>
        <end position="231"/>
    </location>
</feature>
<evidence type="ECO:0000256" key="5">
    <source>
        <dbReference type="ARBA" id="ARBA00023306"/>
    </source>
</evidence>
<accession>A0ABV0ER37</accession>
<keyword evidence="2" id="KW-0963">Cytoplasm</keyword>
<dbReference type="NCBIfam" id="TIGR03544">
    <property type="entry name" value="DivI1A_domain"/>
    <property type="match status" value="1"/>
</dbReference>
<gene>
    <name evidence="7" type="ORF">JZO67_003083</name>
</gene>
<dbReference type="EMBL" id="JAFREL020000002">
    <property type="protein sequence ID" value="MEO1771109.1"/>
    <property type="molecule type" value="Genomic_DNA"/>
</dbReference>
<evidence type="ECO:0000256" key="3">
    <source>
        <dbReference type="ARBA" id="ARBA00022618"/>
    </source>
</evidence>
<feature type="coiled-coil region" evidence="6">
    <location>
        <begin position="37"/>
        <end position="96"/>
    </location>
</feature>
<reference evidence="7 8" key="1">
    <citation type="submission" date="2024-02" db="EMBL/GenBank/DDBJ databases">
        <title>The Genome Sequence of Enterococcus sp. DIV0159.</title>
        <authorList>
            <person name="Earl A."/>
            <person name="Manson A."/>
            <person name="Gilmore M."/>
            <person name="Sanders J."/>
            <person name="Shea T."/>
            <person name="Howe W."/>
            <person name="Livny J."/>
            <person name="Cuomo C."/>
            <person name="Neafsey D."/>
            <person name="Birren B."/>
        </authorList>
    </citation>
    <scope>NUCLEOTIDE SEQUENCE [LARGE SCALE GENOMIC DNA]</scope>
    <source>
        <strain evidence="7 8">665A</strain>
    </source>
</reference>
<dbReference type="RefSeq" id="WP_207705451.1">
    <property type="nucleotide sequence ID" value="NZ_JAFREL020000002.1"/>
</dbReference>
<protein>
    <recommendedName>
        <fullName evidence="9">DivIVA domain-containing protein</fullName>
    </recommendedName>
</protein>
<dbReference type="Proteomes" id="UP000664357">
    <property type="component" value="Unassembled WGS sequence"/>
</dbReference>
<keyword evidence="5" id="KW-0131">Cell cycle</keyword>
<evidence type="ECO:0000313" key="7">
    <source>
        <dbReference type="EMBL" id="MEO1771109.1"/>
    </source>
</evidence>
<organism evidence="7 8">
    <name type="scientific">Candidatus Enterococcus ferrettii</name>
    <dbReference type="NCBI Taxonomy" id="2815324"/>
    <lineage>
        <taxon>Bacteria</taxon>
        <taxon>Bacillati</taxon>
        <taxon>Bacillota</taxon>
        <taxon>Bacilli</taxon>
        <taxon>Lactobacillales</taxon>
        <taxon>Enterococcaceae</taxon>
        <taxon>Enterococcus</taxon>
    </lineage>
</organism>
<evidence type="ECO:0000256" key="2">
    <source>
        <dbReference type="ARBA" id="ARBA00022490"/>
    </source>
</evidence>
<dbReference type="Pfam" id="PF05103">
    <property type="entry name" value="DivIVA"/>
    <property type="match status" value="1"/>
</dbReference>
<name>A0ABV0ER37_9ENTE</name>
<dbReference type="InterPro" id="IPR007793">
    <property type="entry name" value="DivIVA_fam"/>
</dbReference>
<proteinExistence type="predicted"/>
<evidence type="ECO:0000256" key="4">
    <source>
        <dbReference type="ARBA" id="ARBA00023054"/>
    </source>
</evidence>
<keyword evidence="4 6" id="KW-0175">Coiled coil</keyword>
<comment type="caution">
    <text evidence="7">The sequence shown here is derived from an EMBL/GenBank/DDBJ whole genome shotgun (WGS) entry which is preliminary data.</text>
</comment>